<reference evidence="1" key="1">
    <citation type="submission" date="2017-04" db="EMBL/GenBank/DDBJ databases">
        <title>Unveiling RNA virosphere associated with marine microorganisms.</title>
        <authorList>
            <person name="Urayama S."/>
            <person name="Takaki Y."/>
            <person name="Nishi S."/>
            <person name="Yoshida Y."/>
            <person name="Deguchi S."/>
            <person name="Takai K."/>
            <person name="Nunoura T."/>
        </authorList>
    </citation>
    <scope>NUCLEOTIDE SEQUENCE</scope>
</reference>
<evidence type="ECO:0000313" key="1">
    <source>
        <dbReference type="EMBL" id="GBH22149.1"/>
    </source>
</evidence>
<name>A0A2V0RA17_9ZZZZ</name>
<dbReference type="EMBL" id="BDQA01000698">
    <property type="protein sequence ID" value="GBH22149.1"/>
    <property type="molecule type" value="Genomic_RNA"/>
</dbReference>
<organism evidence="1">
    <name type="scientific">viral metagenome</name>
    <dbReference type="NCBI Taxonomy" id="1070528"/>
    <lineage>
        <taxon>unclassified sequences</taxon>
        <taxon>metagenomes</taxon>
        <taxon>organismal metagenomes</taxon>
    </lineage>
</organism>
<comment type="caution">
    <text evidence="1">The sequence shown here is derived from an EMBL/GenBank/DDBJ whole genome shotgun (WGS) entry which is preliminary data.</text>
</comment>
<protein>
    <submittedName>
        <fullName evidence="1">Uncharacterized protein</fullName>
    </submittedName>
</protein>
<dbReference type="AlphaFoldDB" id="A0A2V0RA17"/>
<proteinExistence type="predicted"/>
<sequence length="101" mass="11462">MIAPLVSIAPPRFFGVMGRYEEYRFGNGFFEVTIYRHRYFVTAALKVVGGNTEYFYTLCDGGVRPEYLDNKVWNDPQFAAELAVCKFLSYAAKASQPGEVK</sequence>
<accession>A0A2V0RA17</accession>